<proteinExistence type="predicted"/>
<reference evidence="1" key="1">
    <citation type="submission" date="2023-02" db="EMBL/GenBank/DDBJ databases">
        <title>Colletotrichum kahawae CIFC_Que2 genome sequencing and assembly.</title>
        <authorList>
            <person name="Baroncelli R."/>
        </authorList>
    </citation>
    <scope>NUCLEOTIDE SEQUENCE</scope>
    <source>
        <strain evidence="1">CIFC_Que2</strain>
    </source>
</reference>
<comment type="caution">
    <text evidence="1">The sequence shown here is derived from an EMBL/GenBank/DDBJ whole genome shotgun (WGS) entry which is preliminary data.</text>
</comment>
<keyword evidence="2" id="KW-1185">Reference proteome</keyword>
<accession>A0AAE0CWR1</accession>
<dbReference type="AlphaFoldDB" id="A0AAE0CWR1"/>
<dbReference type="Proteomes" id="UP001281614">
    <property type="component" value="Unassembled WGS sequence"/>
</dbReference>
<evidence type="ECO:0000313" key="2">
    <source>
        <dbReference type="Proteomes" id="UP001281614"/>
    </source>
</evidence>
<name>A0AAE0CWR1_COLKA</name>
<organism evidence="1 2">
    <name type="scientific">Colletotrichum kahawae</name>
    <name type="common">Coffee berry disease fungus</name>
    <dbReference type="NCBI Taxonomy" id="34407"/>
    <lineage>
        <taxon>Eukaryota</taxon>
        <taxon>Fungi</taxon>
        <taxon>Dikarya</taxon>
        <taxon>Ascomycota</taxon>
        <taxon>Pezizomycotina</taxon>
        <taxon>Sordariomycetes</taxon>
        <taxon>Hypocreomycetidae</taxon>
        <taxon>Glomerellales</taxon>
        <taxon>Glomerellaceae</taxon>
        <taxon>Colletotrichum</taxon>
        <taxon>Colletotrichum gloeosporioides species complex</taxon>
    </lineage>
</organism>
<sequence>MYVHARSKFSRYTAALEQVPSTRYSTGNWAVQERHVSLLLLLLRVSSSTPAGWLHSNDGGGIAPSRTAQRRQPGTPYRMAVLDPGEHRVGPSCLCGRLTLFNEDTLALAGANLHAFDCQRSWHGRNRCMMDDAVAEST</sequence>
<gene>
    <name evidence="1" type="ORF">CKAH01_10856</name>
</gene>
<evidence type="ECO:0000313" key="1">
    <source>
        <dbReference type="EMBL" id="KAK2728612.1"/>
    </source>
</evidence>
<dbReference type="EMBL" id="VYYT01000878">
    <property type="protein sequence ID" value="KAK2728612.1"/>
    <property type="molecule type" value="Genomic_DNA"/>
</dbReference>
<protein>
    <submittedName>
        <fullName evidence="1">Uncharacterized protein</fullName>
    </submittedName>
</protein>